<accession>A0A0S4IRT2</accession>
<dbReference type="EMBL" id="CYKH01000513">
    <property type="protein sequence ID" value="CUG03852.1"/>
    <property type="molecule type" value="Genomic_DNA"/>
</dbReference>
<reference evidence="2" key="1">
    <citation type="submission" date="2015-09" db="EMBL/GenBank/DDBJ databases">
        <authorList>
            <consortium name="Pathogen Informatics"/>
        </authorList>
    </citation>
    <scope>NUCLEOTIDE SEQUENCE [LARGE SCALE GENOMIC DNA]</scope>
    <source>
        <strain evidence="2">Lake Konstanz</strain>
    </source>
</reference>
<gene>
    <name evidence="1" type="ORF">BSAL_70280</name>
</gene>
<name>A0A0S4IRT2_BODSA</name>
<keyword evidence="2" id="KW-1185">Reference proteome</keyword>
<protein>
    <submittedName>
        <fullName evidence="1">Uncharacterized protein</fullName>
    </submittedName>
</protein>
<dbReference type="Proteomes" id="UP000051952">
    <property type="component" value="Unassembled WGS sequence"/>
</dbReference>
<dbReference type="AlphaFoldDB" id="A0A0S4IRT2"/>
<sequence length="397" mass="41575">HFYLCSWERWVNLPTLPARCTATPVIHFLDPPVPTLLPPPTTAQGFSPSGGRCVDANARCSGIIATDGPNTGYCCYGTRKAPEPIPGGYSCYQSDGGPGGLYCVTTSARGCYESRGSPLSCPSGRSADGSDCVSSVTLRYTCPSGYSLHGTTCFDTYTASTITTSTQCNRASPATDGCQWCSAVSACLPGAAPCPASCLVTPQTTCTNIASTCQWCSAIGVCQKDSIGCFASCLVATADSSICDTSASCKYCTAIGVCQPNAGICYTTCLDATAESNVCEVSTACKYCESIGVCQPNNGACWPTCTPASDDPLSPNLCTTSVDCKWCPTLNYCTERTRDCHIVCTTLAPEEPGICGCLRYCGRAGVCHACRGERRCDWRPVCVVPGLVLCSCAEKKK</sequence>
<feature type="non-terminal residue" evidence="1">
    <location>
        <position position="1"/>
    </location>
</feature>
<organism evidence="1 2">
    <name type="scientific">Bodo saltans</name>
    <name type="common">Flagellated protozoan</name>
    <dbReference type="NCBI Taxonomy" id="75058"/>
    <lineage>
        <taxon>Eukaryota</taxon>
        <taxon>Discoba</taxon>
        <taxon>Euglenozoa</taxon>
        <taxon>Kinetoplastea</taxon>
        <taxon>Metakinetoplastina</taxon>
        <taxon>Eubodonida</taxon>
        <taxon>Bodonidae</taxon>
        <taxon>Bodo</taxon>
    </lineage>
</organism>
<evidence type="ECO:0000313" key="2">
    <source>
        <dbReference type="Proteomes" id="UP000051952"/>
    </source>
</evidence>
<evidence type="ECO:0000313" key="1">
    <source>
        <dbReference type="EMBL" id="CUG03852.1"/>
    </source>
</evidence>
<proteinExistence type="predicted"/>
<dbReference type="VEuPathDB" id="TriTrypDB:BSAL_70280"/>